<name>A0ABV7KFH8_9HYPH</name>
<reference evidence="7" key="1">
    <citation type="journal article" date="2019" name="Int. J. Syst. Evol. Microbiol.">
        <title>The Global Catalogue of Microorganisms (GCM) 10K type strain sequencing project: providing services to taxonomists for standard genome sequencing and annotation.</title>
        <authorList>
            <consortium name="The Broad Institute Genomics Platform"/>
            <consortium name="The Broad Institute Genome Sequencing Center for Infectious Disease"/>
            <person name="Wu L."/>
            <person name="Ma J."/>
        </authorList>
    </citation>
    <scope>NUCLEOTIDE SEQUENCE [LARGE SCALE GENOMIC DNA]</scope>
    <source>
        <strain evidence="7">KCTC 52165</strain>
    </source>
</reference>
<evidence type="ECO:0000256" key="1">
    <source>
        <dbReference type="ARBA" id="ARBA00004141"/>
    </source>
</evidence>
<dbReference type="Pfam" id="PF04193">
    <property type="entry name" value="PQ-loop"/>
    <property type="match status" value="1"/>
</dbReference>
<dbReference type="Gene3D" id="1.20.1280.290">
    <property type="match status" value="1"/>
</dbReference>
<sequence length="85" mass="9259">MHSIYEVIGSIAAVITTLAWLPQILKILRERQARDISLISTSALATGVFLWVVYGLAIGSMPVIVSNTVTFLFIALIVGLKLRFG</sequence>
<keyword evidence="2 5" id="KW-0812">Transmembrane</keyword>
<keyword evidence="7" id="KW-1185">Reference proteome</keyword>
<organism evidence="6 7">
    <name type="scientific">Aquamicrobium soli</name>
    <dbReference type="NCBI Taxonomy" id="1811518"/>
    <lineage>
        <taxon>Bacteria</taxon>
        <taxon>Pseudomonadati</taxon>
        <taxon>Pseudomonadota</taxon>
        <taxon>Alphaproteobacteria</taxon>
        <taxon>Hyphomicrobiales</taxon>
        <taxon>Phyllobacteriaceae</taxon>
        <taxon>Aquamicrobium</taxon>
    </lineage>
</organism>
<feature type="transmembrane region" description="Helical" evidence="5">
    <location>
        <begin position="63"/>
        <end position="82"/>
    </location>
</feature>
<dbReference type="EMBL" id="JBHRTK010000022">
    <property type="protein sequence ID" value="MFC3208273.1"/>
    <property type="molecule type" value="Genomic_DNA"/>
</dbReference>
<dbReference type="RefSeq" id="WP_378223333.1">
    <property type="nucleotide sequence ID" value="NZ_JBHRTK010000022.1"/>
</dbReference>
<dbReference type="Proteomes" id="UP001595583">
    <property type="component" value="Unassembled WGS sequence"/>
</dbReference>
<accession>A0ABV7KFH8</accession>
<feature type="transmembrane region" description="Helical" evidence="5">
    <location>
        <begin position="37"/>
        <end position="57"/>
    </location>
</feature>
<evidence type="ECO:0000256" key="5">
    <source>
        <dbReference type="SAM" id="Phobius"/>
    </source>
</evidence>
<gene>
    <name evidence="6" type="ORF">ACFOHJ_18780</name>
</gene>
<feature type="transmembrane region" description="Helical" evidence="5">
    <location>
        <begin position="6"/>
        <end position="25"/>
    </location>
</feature>
<evidence type="ECO:0000256" key="2">
    <source>
        <dbReference type="ARBA" id="ARBA00022692"/>
    </source>
</evidence>
<proteinExistence type="predicted"/>
<evidence type="ECO:0000313" key="7">
    <source>
        <dbReference type="Proteomes" id="UP001595583"/>
    </source>
</evidence>
<dbReference type="InterPro" id="IPR047662">
    <property type="entry name" value="SemiSWEET"/>
</dbReference>
<comment type="caution">
    <text evidence="6">The sequence shown here is derived from an EMBL/GenBank/DDBJ whole genome shotgun (WGS) entry which is preliminary data.</text>
</comment>
<dbReference type="InterPro" id="IPR006603">
    <property type="entry name" value="PQ-loop_rpt"/>
</dbReference>
<keyword evidence="4 5" id="KW-0472">Membrane</keyword>
<dbReference type="NCBIfam" id="NF037968">
    <property type="entry name" value="SemiSWEET_2"/>
    <property type="match status" value="1"/>
</dbReference>
<evidence type="ECO:0000256" key="4">
    <source>
        <dbReference type="ARBA" id="ARBA00023136"/>
    </source>
</evidence>
<evidence type="ECO:0000313" key="6">
    <source>
        <dbReference type="EMBL" id="MFC3208273.1"/>
    </source>
</evidence>
<keyword evidence="3 5" id="KW-1133">Transmembrane helix</keyword>
<comment type="subcellular location">
    <subcellularLocation>
        <location evidence="1">Membrane</location>
        <topology evidence="1">Multi-pass membrane protein</topology>
    </subcellularLocation>
</comment>
<protein>
    <submittedName>
        <fullName evidence="6">SemiSWEET transporter</fullName>
    </submittedName>
</protein>
<evidence type="ECO:0000256" key="3">
    <source>
        <dbReference type="ARBA" id="ARBA00022989"/>
    </source>
</evidence>